<dbReference type="RefSeq" id="WP_142604586.1">
    <property type="nucleotide sequence ID" value="NZ_FXSZ01000011.1"/>
</dbReference>
<organism evidence="3 4">
    <name type="scientific">Solitalea koreensis</name>
    <dbReference type="NCBI Taxonomy" id="543615"/>
    <lineage>
        <taxon>Bacteria</taxon>
        <taxon>Pseudomonadati</taxon>
        <taxon>Bacteroidota</taxon>
        <taxon>Sphingobacteriia</taxon>
        <taxon>Sphingobacteriales</taxon>
        <taxon>Sphingobacteriaceae</taxon>
        <taxon>Solitalea</taxon>
    </lineage>
</organism>
<feature type="coiled-coil region" evidence="1">
    <location>
        <begin position="41"/>
        <end position="68"/>
    </location>
</feature>
<dbReference type="AlphaFoldDB" id="A0A521E577"/>
<dbReference type="OrthoDB" id="816769at2"/>
<keyword evidence="4" id="KW-1185">Reference proteome</keyword>
<evidence type="ECO:0000313" key="3">
    <source>
        <dbReference type="EMBL" id="SMO79104.1"/>
    </source>
</evidence>
<keyword evidence="2" id="KW-0732">Signal</keyword>
<dbReference type="Proteomes" id="UP000315971">
    <property type="component" value="Unassembled WGS sequence"/>
</dbReference>
<evidence type="ECO:0000313" key="4">
    <source>
        <dbReference type="Proteomes" id="UP000315971"/>
    </source>
</evidence>
<feature type="chain" id="PRO_5022170935" evidence="2">
    <location>
        <begin position="21"/>
        <end position="400"/>
    </location>
</feature>
<gene>
    <name evidence="3" type="ORF">SAMN06265350_11148</name>
</gene>
<evidence type="ECO:0000256" key="2">
    <source>
        <dbReference type="SAM" id="SignalP"/>
    </source>
</evidence>
<proteinExistence type="predicted"/>
<keyword evidence="1" id="KW-0175">Coiled coil</keyword>
<feature type="signal peptide" evidence="2">
    <location>
        <begin position="1"/>
        <end position="20"/>
    </location>
</feature>
<evidence type="ECO:0000256" key="1">
    <source>
        <dbReference type="SAM" id="Coils"/>
    </source>
</evidence>
<dbReference type="EMBL" id="FXSZ01000011">
    <property type="protein sequence ID" value="SMO79104.1"/>
    <property type="molecule type" value="Genomic_DNA"/>
</dbReference>
<name>A0A521E577_9SPHI</name>
<sequence>MSKILTTFTLLLLAVNLSFGQTDSTNNSISDQIKIERDKQLKELGDKLKLNEDEVKRLKEKLSSIDDSKTKEKLKTIEDLQSAVSGRLKILEEAPKTKLSLNGQLAFTELLSIQRDLQPAALFVSSREFFNQLGNVSNLQKYSSFNSWKTEYDKWYTAQDKNDQMLQLINNSISLICNPASKVPLYGSITQTASYGISSIISTMGRKNKELVNKTPLMLRLLNATSQFDNQKAIIDHEWNLINKELDQLQIENDGLLKEQFNYYGITLESYQNRYLNATLDNERDKYKNECRKIIIDKFAALDTDSKTNGKWMGQVETYMYKVQSLRLRFGQLTNRMLTNISQYEQLIELYSDDSKFTPEFTTMTKGLGKSLSAVRKNFNSSFKPEKYIEDSAVMYIEKR</sequence>
<protein>
    <submittedName>
        <fullName evidence="3">Uncharacterized protein</fullName>
    </submittedName>
</protein>
<reference evidence="3 4" key="1">
    <citation type="submission" date="2017-05" db="EMBL/GenBank/DDBJ databases">
        <authorList>
            <person name="Varghese N."/>
            <person name="Submissions S."/>
        </authorList>
    </citation>
    <scope>NUCLEOTIDE SEQUENCE [LARGE SCALE GENOMIC DNA]</scope>
    <source>
        <strain evidence="3 4">DSM 21342</strain>
    </source>
</reference>
<accession>A0A521E577</accession>